<dbReference type="InterPro" id="IPR043502">
    <property type="entry name" value="DNA/RNA_pol_sf"/>
</dbReference>
<dbReference type="InterPro" id="IPR000477">
    <property type="entry name" value="RT_dom"/>
</dbReference>
<keyword evidence="3" id="KW-1185">Reference proteome</keyword>
<dbReference type="PROSITE" id="PS50878">
    <property type="entry name" value="RT_POL"/>
    <property type="match status" value="1"/>
</dbReference>
<feature type="non-terminal residue" evidence="4">
    <location>
        <position position="972"/>
    </location>
</feature>
<organism evidence="3 4">
    <name type="scientific">Chanos chanos</name>
    <name type="common">Milkfish</name>
    <name type="synonym">Mugil chanos</name>
    <dbReference type="NCBI Taxonomy" id="29144"/>
    <lineage>
        <taxon>Eukaryota</taxon>
        <taxon>Metazoa</taxon>
        <taxon>Chordata</taxon>
        <taxon>Craniata</taxon>
        <taxon>Vertebrata</taxon>
        <taxon>Euteleostomi</taxon>
        <taxon>Actinopterygii</taxon>
        <taxon>Neopterygii</taxon>
        <taxon>Teleostei</taxon>
        <taxon>Ostariophysi</taxon>
        <taxon>Gonorynchiformes</taxon>
        <taxon>Chanidae</taxon>
        <taxon>Chanos</taxon>
    </lineage>
</organism>
<dbReference type="GO" id="GO:0003824">
    <property type="term" value="F:catalytic activity"/>
    <property type="evidence" value="ECO:0007669"/>
    <property type="project" value="InterPro"/>
</dbReference>
<sequence>MCHLPIPVQVSSYNLRRWRPKHPRGRNLSNLIHPPRSANTATGISGGLWNCQSAVQKADFISAQASLMSLHFLALTETWITPENTATPAALSTAFSFSHTPRPSGRGGGTGFLISPSWRFQATSLPSISPTSFEFHAVSVYSPYKLHMTVLYRPPGPLQSFLDELDILLSAFPEDGTPILLLGDFNLPNSSQSDSLLSLLQSFDFTLVESTATHKGGNQLDLVFTRGCLVPDLTVTPLQTSDHFFMSFSLSISPSLKSSAPKLPVAARRNLRTLSSSAFSSMVCSSLPPVEAFSLLPVEKKSSTVLSALASTLDTLCPPVTKPARLSAPSPWLTDSIRADRTKLRVAERRWRKSRSSNDLSHYHSLLSSFSSTLSAAKSAFFHSRINSASSNTRKLFSTFSSLLSPPPPPPPSSLSADDFVSFFEKKINDICDSFPPPPPTPDPAPSPPAIFSSFSPLSDAEALLLIKSHRPTTCPLDPIPSPLFQAISDDILPFISSLINSSLSTGTVPSALKRARVKPLLKKPSQDPADVSSYRPVSHLPFLSKTLERAVYNQLSPYLLQHNLLDQNQSGFKAGHSTETALLAVTEELHLARAKSLSSVLILLDLSAAFDTVNHQILLSSLAGLGFAGSALAWFKSYLSDRSYQVSWRESVSSTRTLHTGVPQGSVLGPLLFSLYTRSLGQVISTHGLSYHCYADDTQLFFSFPPSDSQVQPRIAACLADIASWMSANHLKLNPEKTELLFFPAKNSPAIDNTITIEGSAVFPTSAAKNLGVTLDNQLTYSGHIAAVTRSCRFALYNIRRIRPFLTQQATQLLVQALVISRLDYCNVLLAGLPACAIRPLQLVQNAAARLVFNLPKYSHVTPLLTALHWLPVAARIQFKTLVLAYQATRGSAPSYLQSLITPYTPTRTLRSTSSGQLTVPSLREPGSRSSRPRLFSAIAPRWWNDLPHAVKTAESLTIFRRKLKTHLFRT</sequence>
<evidence type="ECO:0000259" key="2">
    <source>
        <dbReference type="PROSITE" id="PS50878"/>
    </source>
</evidence>
<evidence type="ECO:0000313" key="4">
    <source>
        <dbReference type="RefSeq" id="XP_030634133.1"/>
    </source>
</evidence>
<evidence type="ECO:0000256" key="1">
    <source>
        <dbReference type="SAM" id="MobiDB-lite"/>
    </source>
</evidence>
<dbReference type="OrthoDB" id="8936366at2759"/>
<feature type="domain" description="Reverse transcriptase" evidence="2">
    <location>
        <begin position="502"/>
        <end position="776"/>
    </location>
</feature>
<dbReference type="SUPFAM" id="SSF56219">
    <property type="entry name" value="DNase I-like"/>
    <property type="match status" value="1"/>
</dbReference>
<proteinExistence type="predicted"/>
<dbReference type="PANTHER" id="PTHR33332">
    <property type="entry name" value="REVERSE TRANSCRIPTASE DOMAIN-CONTAINING PROTEIN"/>
    <property type="match status" value="1"/>
</dbReference>
<dbReference type="Gene3D" id="3.60.10.10">
    <property type="entry name" value="Endonuclease/exonuclease/phosphatase"/>
    <property type="match status" value="1"/>
</dbReference>
<dbReference type="InParanoid" id="A0A6J2VQ60"/>
<name>A0A6J2VQ60_CHACN</name>
<dbReference type="SUPFAM" id="SSF56672">
    <property type="entry name" value="DNA/RNA polymerases"/>
    <property type="match status" value="1"/>
</dbReference>
<protein>
    <submittedName>
        <fullName evidence="4">Uncharacterized protein LOC115815316</fullName>
    </submittedName>
</protein>
<dbReference type="Pfam" id="PF00078">
    <property type="entry name" value="RVT_1"/>
    <property type="match status" value="1"/>
</dbReference>
<dbReference type="GeneID" id="115815316"/>
<dbReference type="Pfam" id="PF03372">
    <property type="entry name" value="Exo_endo_phos"/>
    <property type="match status" value="1"/>
</dbReference>
<dbReference type="AlphaFoldDB" id="A0A6J2VQ60"/>
<gene>
    <name evidence="4" type="primary">LOC115815316</name>
</gene>
<dbReference type="InterPro" id="IPR005135">
    <property type="entry name" value="Endo/exonuclease/phosphatase"/>
</dbReference>
<dbReference type="InterPro" id="IPR036691">
    <property type="entry name" value="Endo/exonu/phosph_ase_sf"/>
</dbReference>
<feature type="compositionally biased region" description="Polar residues" evidence="1">
    <location>
        <begin position="912"/>
        <end position="921"/>
    </location>
</feature>
<reference evidence="4" key="1">
    <citation type="submission" date="2025-08" db="UniProtKB">
        <authorList>
            <consortium name="RefSeq"/>
        </authorList>
    </citation>
    <scope>IDENTIFICATION</scope>
</reference>
<evidence type="ECO:0000313" key="3">
    <source>
        <dbReference type="Proteomes" id="UP000504632"/>
    </source>
</evidence>
<dbReference type="RefSeq" id="XP_030634133.1">
    <property type="nucleotide sequence ID" value="XM_030778273.1"/>
</dbReference>
<feature type="region of interest" description="Disordered" evidence="1">
    <location>
        <begin position="912"/>
        <end position="932"/>
    </location>
</feature>
<dbReference type="CDD" id="cd01650">
    <property type="entry name" value="RT_nLTR_like"/>
    <property type="match status" value="1"/>
</dbReference>
<accession>A0A6J2VQ60</accession>
<dbReference type="Proteomes" id="UP000504632">
    <property type="component" value="Chromosome 6"/>
</dbReference>